<evidence type="ECO:0000313" key="4">
    <source>
        <dbReference type="EMBL" id="RTY37573.1"/>
    </source>
</evidence>
<dbReference type="EMBL" id="VMRG01000001">
    <property type="protein sequence ID" value="KAA6232812.1"/>
    <property type="molecule type" value="Genomic_DNA"/>
</dbReference>
<gene>
    <name evidence="4" type="ORF">EKD02_06995</name>
    <name evidence="2" type="ORF">FP507_06885</name>
    <name evidence="3" type="ORF">GJ685_02700</name>
</gene>
<dbReference type="EMBL" id="WUBZ01000006">
    <property type="protein sequence ID" value="MWV53971.1"/>
    <property type="molecule type" value="Genomic_DNA"/>
</dbReference>
<keyword evidence="7" id="KW-1185">Reference proteome</keyword>
<dbReference type="PANTHER" id="PTHR43222:SF2">
    <property type="entry name" value="NUDIX HYDROLASE 23, CHLOROPLASTIC"/>
    <property type="match status" value="1"/>
</dbReference>
<reference evidence="4 5" key="1">
    <citation type="submission" date="2018-12" db="EMBL/GenBank/DDBJ databases">
        <authorList>
            <person name="Lunina O.N."/>
            <person name="Grouzdev D.S."/>
            <person name="Gorlenko V.M."/>
            <person name="Savvichev A.S."/>
        </authorList>
    </citation>
    <scope>NUCLEOTIDE SEQUENCE [LARGE SCALE GENOMIC DNA]</scope>
    <source>
        <strain evidence="4 5">BrKhr-17</strain>
    </source>
</reference>
<protein>
    <submittedName>
        <fullName evidence="3">NUDIX domain-containing protein</fullName>
    </submittedName>
    <submittedName>
        <fullName evidence="4">NUDIX hydrolase</fullName>
    </submittedName>
</protein>
<evidence type="ECO:0000259" key="1">
    <source>
        <dbReference type="PROSITE" id="PS51462"/>
    </source>
</evidence>
<dbReference type="InterPro" id="IPR000086">
    <property type="entry name" value="NUDIX_hydrolase_dom"/>
</dbReference>
<accession>A0A432ATR6</accession>
<dbReference type="Proteomes" id="UP000327458">
    <property type="component" value="Unassembled WGS sequence"/>
</dbReference>
<sequence length="165" mass="18668">MKPFIFCPICSQKLEPAVLEERNRMLCPKCGWVHYSNPLPVAIAFTRNTNGEVLLIRRAHEPAFNQWALPGGFIESSEEPHEGCLRELWEETSIEGSIESLVGVYHRESTMYGSLIAIAYRVLACHENICINHEVFEAGFYPADSLPEVTIPLHRQIIEESLANS</sequence>
<dbReference type="GO" id="GO:0016787">
    <property type="term" value="F:hydrolase activity"/>
    <property type="evidence" value="ECO:0007669"/>
    <property type="project" value="UniProtKB-KW"/>
</dbReference>
<evidence type="ECO:0000313" key="2">
    <source>
        <dbReference type="EMBL" id="KAA6232812.1"/>
    </source>
</evidence>
<keyword evidence="4" id="KW-0378">Hydrolase</keyword>
<dbReference type="PANTHER" id="PTHR43222">
    <property type="entry name" value="NUDIX HYDROLASE 23"/>
    <property type="match status" value="1"/>
</dbReference>
<dbReference type="InterPro" id="IPR015797">
    <property type="entry name" value="NUDIX_hydrolase-like_dom_sf"/>
</dbReference>
<evidence type="ECO:0000313" key="3">
    <source>
        <dbReference type="EMBL" id="MWV53971.1"/>
    </source>
</evidence>
<dbReference type="InterPro" id="IPR029401">
    <property type="entry name" value="Nudix_N"/>
</dbReference>
<comment type="caution">
    <text evidence="4">The sequence shown here is derived from an EMBL/GenBank/DDBJ whole genome shotgun (WGS) entry which is preliminary data.</text>
</comment>
<name>A0A432ATR6_CHLPH</name>
<dbReference type="PROSITE" id="PS51462">
    <property type="entry name" value="NUDIX"/>
    <property type="match status" value="1"/>
</dbReference>
<dbReference type="Gene3D" id="2.20.70.10">
    <property type="match status" value="1"/>
</dbReference>
<dbReference type="Gene3D" id="3.90.79.10">
    <property type="entry name" value="Nucleoside Triphosphate Pyrophosphohydrolase"/>
    <property type="match status" value="1"/>
</dbReference>
<reference evidence="2 6" key="2">
    <citation type="submission" date="2019-07" db="EMBL/GenBank/DDBJ databases">
        <title>Draft genome Sequence of Chlorobium phaeovibrioides sp. strain PhvTcv-s14, from the Phylum Chlorobi.</title>
        <authorList>
            <person name="Babenko V."/>
            <person name="Boldyreva D."/>
            <person name="Kanygina A."/>
            <person name="Selezneva O."/>
            <person name="Akopiyan T."/>
            <person name="Lunina O."/>
        </authorList>
    </citation>
    <scope>NUCLEOTIDE SEQUENCE [LARGE SCALE GENOMIC DNA]</scope>
    <source>
        <strain evidence="2 6">GrTcv12</strain>
    </source>
</reference>
<organism evidence="4 5">
    <name type="scientific">Chlorobium phaeovibrioides</name>
    <dbReference type="NCBI Taxonomy" id="1094"/>
    <lineage>
        <taxon>Bacteria</taxon>
        <taxon>Pseudomonadati</taxon>
        <taxon>Chlorobiota</taxon>
        <taxon>Chlorobiia</taxon>
        <taxon>Chlorobiales</taxon>
        <taxon>Chlorobiaceae</taxon>
        <taxon>Chlorobium/Pelodictyon group</taxon>
        <taxon>Chlorobium</taxon>
    </lineage>
</organism>
<dbReference type="OMA" id="IYYPAIR"/>
<evidence type="ECO:0000313" key="6">
    <source>
        <dbReference type="Proteomes" id="UP000327458"/>
    </source>
</evidence>
<evidence type="ECO:0000313" key="5">
    <source>
        <dbReference type="Proteomes" id="UP000279908"/>
    </source>
</evidence>
<dbReference type="Pfam" id="PF00293">
    <property type="entry name" value="NUDIX"/>
    <property type="match status" value="1"/>
</dbReference>
<reference evidence="3 7" key="3">
    <citation type="submission" date="2019-11" db="EMBL/GenBank/DDBJ databases">
        <title>Green- and brown-colored morphotypes of Chlorobia in the stratified aquatic ecosystems of Kandalaksha Gulf (White Sea): A model for study of the accessory genome evolution.</title>
        <authorList>
            <person name="Grouzdev D.S."/>
        </authorList>
    </citation>
    <scope>NUCLEOTIDE SEQUENCE [LARGE SCALE GENOMIC DNA]</scope>
    <source>
        <strain evidence="3 7">ZM</strain>
    </source>
</reference>
<dbReference type="Pfam" id="PF14803">
    <property type="entry name" value="Zn_ribbon_Nudix"/>
    <property type="match status" value="1"/>
</dbReference>
<evidence type="ECO:0000313" key="7">
    <source>
        <dbReference type="Proteomes" id="UP000489351"/>
    </source>
</evidence>
<dbReference type="Proteomes" id="UP000489351">
    <property type="component" value="Unassembled WGS sequence"/>
</dbReference>
<dbReference type="RefSeq" id="WP_011890379.1">
    <property type="nucleotide sequence ID" value="NZ_CP041698.1"/>
</dbReference>
<dbReference type="SUPFAM" id="SSF55811">
    <property type="entry name" value="Nudix"/>
    <property type="match status" value="1"/>
</dbReference>
<feature type="domain" description="Nudix hydrolase" evidence="1">
    <location>
        <begin position="36"/>
        <end position="165"/>
    </location>
</feature>
<dbReference type="EMBL" id="RXYK01000009">
    <property type="protein sequence ID" value="RTY37573.1"/>
    <property type="molecule type" value="Genomic_DNA"/>
</dbReference>
<dbReference type="AlphaFoldDB" id="A0A432ATR6"/>
<proteinExistence type="predicted"/>
<dbReference type="Proteomes" id="UP000279908">
    <property type="component" value="Unassembled WGS sequence"/>
</dbReference>
<dbReference type="CDD" id="cd18873">
    <property type="entry name" value="NUDIX_NadM_like"/>
    <property type="match status" value="1"/>
</dbReference>